<dbReference type="InterPro" id="IPR010237">
    <property type="entry name" value="Pyr-5-nucltdase"/>
</dbReference>
<dbReference type="RefSeq" id="WP_184149267.1">
    <property type="nucleotide sequence ID" value="NZ_JACHFM010000002.1"/>
</dbReference>
<accession>A0A840SKH4</accession>
<keyword evidence="1" id="KW-0378">Hydrolase</keyword>
<dbReference type="SUPFAM" id="SSF56784">
    <property type="entry name" value="HAD-like"/>
    <property type="match status" value="1"/>
</dbReference>
<dbReference type="InterPro" id="IPR036412">
    <property type="entry name" value="HAD-like_sf"/>
</dbReference>
<organism evidence="1 2">
    <name type="scientific">Amaricoccus macauensis</name>
    <dbReference type="NCBI Taxonomy" id="57001"/>
    <lineage>
        <taxon>Bacteria</taxon>
        <taxon>Pseudomonadati</taxon>
        <taxon>Pseudomonadota</taxon>
        <taxon>Alphaproteobacteria</taxon>
        <taxon>Rhodobacterales</taxon>
        <taxon>Paracoccaceae</taxon>
        <taxon>Amaricoccus</taxon>
    </lineage>
</organism>
<gene>
    <name evidence="1" type="ORF">HNP73_002373</name>
</gene>
<dbReference type="PANTHER" id="PTHR12725:SF117">
    <property type="entry name" value="HALOACID DEHALOGENASE-LIKE HYDROLASE"/>
    <property type="match status" value="1"/>
</dbReference>
<proteinExistence type="predicted"/>
<dbReference type="Pfam" id="PF00702">
    <property type="entry name" value="Hydrolase"/>
    <property type="match status" value="1"/>
</dbReference>
<dbReference type="PANTHER" id="PTHR12725">
    <property type="entry name" value="HALOACID DEHALOGENASE-LIKE HYDROLASE"/>
    <property type="match status" value="1"/>
</dbReference>
<dbReference type="InterPro" id="IPR023214">
    <property type="entry name" value="HAD_sf"/>
</dbReference>
<comment type="caution">
    <text evidence="1">The sequence shown here is derived from an EMBL/GenBank/DDBJ whole genome shotgun (WGS) entry which is preliminary data.</text>
</comment>
<dbReference type="EMBL" id="JACHFM010000002">
    <property type="protein sequence ID" value="MBB5222437.1"/>
    <property type="molecule type" value="Genomic_DNA"/>
</dbReference>
<reference evidence="1 2" key="1">
    <citation type="submission" date="2020-08" db="EMBL/GenBank/DDBJ databases">
        <title>Genomic Encyclopedia of Type Strains, Phase IV (KMG-IV): sequencing the most valuable type-strain genomes for metagenomic binning, comparative biology and taxonomic classification.</title>
        <authorList>
            <person name="Goeker M."/>
        </authorList>
    </citation>
    <scope>NUCLEOTIDE SEQUENCE [LARGE SCALE GENOMIC DNA]</scope>
    <source>
        <strain evidence="1 2">DSM 101730</strain>
    </source>
</reference>
<evidence type="ECO:0000313" key="1">
    <source>
        <dbReference type="EMBL" id="MBB5222437.1"/>
    </source>
</evidence>
<dbReference type="NCBIfam" id="TIGR01993">
    <property type="entry name" value="Pyr-5-nucltdase"/>
    <property type="match status" value="1"/>
</dbReference>
<protein>
    <submittedName>
        <fullName evidence="1">Putative hydrolase of the HAD superfamily</fullName>
    </submittedName>
</protein>
<dbReference type="InterPro" id="IPR006439">
    <property type="entry name" value="HAD-SF_hydro_IA"/>
</dbReference>
<dbReference type="SFLD" id="SFLDG01129">
    <property type="entry name" value="C1.5:_HAD__Beta-PGM__Phosphata"/>
    <property type="match status" value="1"/>
</dbReference>
<dbReference type="GO" id="GO:0016787">
    <property type="term" value="F:hydrolase activity"/>
    <property type="evidence" value="ECO:0007669"/>
    <property type="project" value="UniProtKB-KW"/>
</dbReference>
<sequence length="217" mass="24184">MSRARFIHVETWVFDLDNTLYPPAARLFDQIEARMNAYVMQTLGVVEDEAARLRRHYWETHGTTLAGLMREHAIDPVAYLADVHEIDLAGITPSEALRDAIARLPGRKIVYTNGSREHARRVTAAIGLDGAFDRLYGVEDAGYLPKPEPAAFDAIFALDGLDTTRAAMFEDDQRNLRVPHGLGMRTVLVGPAVDPEPAYAHVHHRTDDLADFLGRLA</sequence>
<name>A0A840SKH4_9RHOB</name>
<dbReference type="Proteomes" id="UP000549457">
    <property type="component" value="Unassembled WGS sequence"/>
</dbReference>
<dbReference type="AlphaFoldDB" id="A0A840SKH4"/>
<dbReference type="Gene3D" id="3.40.50.1000">
    <property type="entry name" value="HAD superfamily/HAD-like"/>
    <property type="match status" value="1"/>
</dbReference>
<keyword evidence="2" id="KW-1185">Reference proteome</keyword>
<dbReference type="SFLD" id="SFLDG01132">
    <property type="entry name" value="C1.5.3:_5'-Nucleotidase_Like"/>
    <property type="match status" value="1"/>
</dbReference>
<evidence type="ECO:0000313" key="2">
    <source>
        <dbReference type="Proteomes" id="UP000549457"/>
    </source>
</evidence>
<dbReference type="SFLD" id="SFLDS00003">
    <property type="entry name" value="Haloacid_Dehalogenase"/>
    <property type="match status" value="1"/>
</dbReference>
<dbReference type="NCBIfam" id="TIGR01509">
    <property type="entry name" value="HAD-SF-IA-v3"/>
    <property type="match status" value="1"/>
</dbReference>
<dbReference type="Gene3D" id="1.10.150.450">
    <property type="match status" value="1"/>
</dbReference>
<dbReference type="CDD" id="cd02604">
    <property type="entry name" value="HAD_5NT"/>
    <property type="match status" value="1"/>
</dbReference>